<evidence type="ECO:0000313" key="5">
    <source>
        <dbReference type="EMBL" id="GLX81278.1"/>
    </source>
</evidence>
<evidence type="ECO:0000256" key="3">
    <source>
        <dbReference type="ARBA" id="ARBA00022679"/>
    </source>
</evidence>
<dbReference type="InterPro" id="IPR029044">
    <property type="entry name" value="Nucleotide-diphossugar_trans"/>
</dbReference>
<reference evidence="5 6" key="1">
    <citation type="submission" date="2023-03" db="EMBL/GenBank/DDBJ databases">
        <title>Draft genome sequence of Thalassotalea eurytherma JCM 18482T.</title>
        <authorList>
            <person name="Sawabe T."/>
        </authorList>
    </citation>
    <scope>NUCLEOTIDE SEQUENCE [LARGE SCALE GENOMIC DNA]</scope>
    <source>
        <strain evidence="5 6">JCM 18482</strain>
    </source>
</reference>
<evidence type="ECO:0000256" key="1">
    <source>
        <dbReference type="ARBA" id="ARBA00006739"/>
    </source>
</evidence>
<sequence length="825" mass="93484">MLKSLLIALQRKPALKRLKASAIEFLKSYCGDYFYVIKQWALQKVNAFYISSPRISSKNHKGYLTFASNSAIHGWLVNENGSAVTHLRLLVNGVETTFHLKRVFRKDVKLQYGVESDCGFEIYFTADDYQPKTFEIQLLENNSNTVLFDSEIKYQCSEATTIAKARRCHNANQLVDVVIPVYAGFEITKNCIESVLASKNTQPFRMLTINDCSPDPELSQWLRDIATKEPLITLIENPQNLGFVQSVNKGMQFDRANHVVLLNSDTVVSDNWLDRLVYPLTHESNIASITPLSNNATIFSFPNMNPSSDLPLADSVESINQALFKYNAQSYVDVPTGHGFCMLIPREAIDTFGVFDHKTWGKGYGEENDFCLKASRHGWRNIAACDVFVQHVGSVSFGESAAKRVEKNLAILEKRYPDYLNSVNCFINADPLRQYRNKPSQYLLLKSQTNRKSIIHIIHSLGGGTEYAMQRLITLSIKEGVDCYILRSINNGQLYRLENADQSLSVVFDRVSEFSNLINLLQKLSIELIHYHQLLDFDDDIKLLPRQLDVDYDIALHDYYLMCPRVNMLRKRNDFCGFPSLESCHECLSNSGPHPSSRFIGSSLNKIQQFWQDNNEFLSKARMVVSPSNATKKLFENHFNGLEVISKVHPEDVVIRQLIELDSESSRVNVAVIGALGEHKGIARFKALLTLAEKQFPSLHFVLFGYGSDSLNKYKNLTITGKYKVSELKCLVSNFQCDRALFLSPWPETFSYTLSEAFELGLYPIAPDIGAFSERIMAAGVGQLYSLGDSNEHLLHLLEKTHSSGGEYTVGKQYNNILLDYYELT</sequence>
<dbReference type="PANTHER" id="PTHR43179">
    <property type="entry name" value="RHAMNOSYLTRANSFERASE WBBL"/>
    <property type="match status" value="1"/>
</dbReference>
<dbReference type="Gene3D" id="3.90.550.10">
    <property type="entry name" value="Spore Coat Polysaccharide Biosynthesis Protein SpsA, Chain A"/>
    <property type="match status" value="1"/>
</dbReference>
<name>A0ABQ6GZA5_9GAMM</name>
<evidence type="ECO:0000313" key="6">
    <source>
        <dbReference type="Proteomes" id="UP001157133"/>
    </source>
</evidence>
<gene>
    <name evidence="5" type="ORF">theurythT_07300</name>
</gene>
<dbReference type="Gene3D" id="3.40.50.2000">
    <property type="entry name" value="Glycogen Phosphorylase B"/>
    <property type="match status" value="1"/>
</dbReference>
<feature type="domain" description="Glycosyltransferase 2-like" evidence="4">
    <location>
        <begin position="177"/>
        <end position="350"/>
    </location>
</feature>
<keyword evidence="6" id="KW-1185">Reference proteome</keyword>
<dbReference type="SUPFAM" id="SSF53448">
    <property type="entry name" value="Nucleotide-diphospho-sugar transferases"/>
    <property type="match status" value="1"/>
</dbReference>
<comment type="caution">
    <text evidence="5">The sequence shown here is derived from an EMBL/GenBank/DDBJ whole genome shotgun (WGS) entry which is preliminary data.</text>
</comment>
<evidence type="ECO:0000256" key="2">
    <source>
        <dbReference type="ARBA" id="ARBA00022676"/>
    </source>
</evidence>
<comment type="similarity">
    <text evidence="1">Belongs to the glycosyltransferase 2 family.</text>
</comment>
<accession>A0ABQ6GZA5</accession>
<dbReference type="SUPFAM" id="SSF53756">
    <property type="entry name" value="UDP-Glycosyltransferase/glycogen phosphorylase"/>
    <property type="match status" value="1"/>
</dbReference>
<dbReference type="Proteomes" id="UP001157133">
    <property type="component" value="Unassembled WGS sequence"/>
</dbReference>
<keyword evidence="3" id="KW-0808">Transferase</keyword>
<dbReference type="PANTHER" id="PTHR43179:SF12">
    <property type="entry name" value="GALACTOFURANOSYLTRANSFERASE GLFT2"/>
    <property type="match status" value="1"/>
</dbReference>
<organism evidence="5 6">
    <name type="scientific">Thalassotalea eurytherma</name>
    <dbReference type="NCBI Taxonomy" id="1144278"/>
    <lineage>
        <taxon>Bacteria</taxon>
        <taxon>Pseudomonadati</taxon>
        <taxon>Pseudomonadota</taxon>
        <taxon>Gammaproteobacteria</taxon>
        <taxon>Alteromonadales</taxon>
        <taxon>Colwelliaceae</taxon>
        <taxon>Thalassotalea</taxon>
    </lineage>
</organism>
<proteinExistence type="inferred from homology"/>
<protein>
    <recommendedName>
        <fullName evidence="4">Glycosyltransferase 2-like domain-containing protein</fullName>
    </recommendedName>
</protein>
<evidence type="ECO:0000259" key="4">
    <source>
        <dbReference type="Pfam" id="PF00535"/>
    </source>
</evidence>
<keyword evidence="2" id="KW-0328">Glycosyltransferase</keyword>
<dbReference type="InterPro" id="IPR001173">
    <property type="entry name" value="Glyco_trans_2-like"/>
</dbReference>
<dbReference type="EMBL" id="BSSU01000003">
    <property type="protein sequence ID" value="GLX81278.1"/>
    <property type="molecule type" value="Genomic_DNA"/>
</dbReference>
<dbReference type="Pfam" id="PF00535">
    <property type="entry name" value="Glycos_transf_2"/>
    <property type="match status" value="1"/>
</dbReference>